<dbReference type="EMBL" id="FWYD01000004">
    <property type="protein sequence ID" value="SMC72217.1"/>
    <property type="molecule type" value="Genomic_DNA"/>
</dbReference>
<accession>A0A1W2BH08</accession>
<reference evidence="1 2" key="1">
    <citation type="submission" date="2017-04" db="EMBL/GenBank/DDBJ databases">
        <authorList>
            <person name="Afonso C.L."/>
            <person name="Miller P.J."/>
            <person name="Scott M.A."/>
            <person name="Spackman E."/>
            <person name="Goraichik I."/>
            <person name="Dimitrov K.M."/>
            <person name="Suarez D.L."/>
            <person name="Swayne D.E."/>
        </authorList>
    </citation>
    <scope>NUCLEOTIDE SEQUENCE [LARGE SCALE GENOMIC DNA]</scope>
    <source>
        <strain evidence="1 2">CGMCC 1.12644</strain>
    </source>
</reference>
<keyword evidence="2" id="KW-1185">Reference proteome</keyword>
<evidence type="ECO:0000313" key="1">
    <source>
        <dbReference type="EMBL" id="SMC72217.1"/>
    </source>
</evidence>
<sequence length="87" mass="9192">MAQSETTSTPQFVFDKATEQSKSNLRKLILLGTFGPANNPKALLRLSSGRVARVAIGDKIGGAKVLAIDEGKLALAQNGKTNWLAVP</sequence>
<dbReference type="RefSeq" id="WP_235866582.1">
    <property type="nucleotide sequence ID" value="NZ_FWYD01000004.1"/>
</dbReference>
<dbReference type="Proteomes" id="UP000192330">
    <property type="component" value="Unassembled WGS sequence"/>
</dbReference>
<protein>
    <recommendedName>
        <fullName evidence="3">Type IV pilus biogenesis</fullName>
    </recommendedName>
</protein>
<proteinExistence type="predicted"/>
<evidence type="ECO:0000313" key="2">
    <source>
        <dbReference type="Proteomes" id="UP000192330"/>
    </source>
</evidence>
<dbReference type="AlphaFoldDB" id="A0A1W2BH08"/>
<gene>
    <name evidence="1" type="ORF">SAMN06295998_10432</name>
</gene>
<evidence type="ECO:0008006" key="3">
    <source>
        <dbReference type="Google" id="ProtNLM"/>
    </source>
</evidence>
<organism evidence="1 2">
    <name type="scientific">Primorskyibacter flagellatus</name>
    <dbReference type="NCBI Taxonomy" id="1387277"/>
    <lineage>
        <taxon>Bacteria</taxon>
        <taxon>Pseudomonadati</taxon>
        <taxon>Pseudomonadota</taxon>
        <taxon>Alphaproteobacteria</taxon>
        <taxon>Rhodobacterales</taxon>
        <taxon>Roseobacteraceae</taxon>
        <taxon>Primorskyibacter</taxon>
    </lineage>
</organism>
<dbReference type="STRING" id="1387277.SAMN06295998_10432"/>
<name>A0A1W2BH08_9RHOB</name>